<sequence>MQRDPDRKRTRIADISSMRLDEQARAEIIAILGENPLYNRSVILRGALLVLFRLPKKEREAAILEAAAR</sequence>
<dbReference type="EMBL" id="MKXD01000001">
    <property type="protein sequence ID" value="OLR21823.1"/>
    <property type="molecule type" value="Genomic_DNA"/>
</dbReference>
<name>A0ACC8SEA8_9ENTR</name>
<protein>
    <submittedName>
        <fullName evidence="1">Uncharacterized protein</fullName>
    </submittedName>
</protein>
<geneLocation type="plasmid" evidence="1">
    <name>pJCM_8580</name>
</geneLocation>
<organism evidence="1 2">
    <name type="scientific">Enterobacter kobei</name>
    <dbReference type="NCBI Taxonomy" id="208224"/>
    <lineage>
        <taxon>Bacteria</taxon>
        <taxon>Pseudomonadati</taxon>
        <taxon>Pseudomonadota</taxon>
        <taxon>Gammaproteobacteria</taxon>
        <taxon>Enterobacterales</taxon>
        <taxon>Enterobacteriaceae</taxon>
        <taxon>Enterobacter</taxon>
        <taxon>Enterobacter cloacae complex</taxon>
    </lineage>
</organism>
<gene>
    <name evidence="1" type="ORF">BH713_21920</name>
</gene>
<keyword evidence="1" id="KW-0614">Plasmid</keyword>
<evidence type="ECO:0000313" key="2">
    <source>
        <dbReference type="Proteomes" id="UP000187000"/>
    </source>
</evidence>
<comment type="caution">
    <text evidence="1">The sequence shown here is derived from an EMBL/GenBank/DDBJ whole genome shotgun (WGS) entry which is preliminary data.</text>
</comment>
<evidence type="ECO:0000313" key="1">
    <source>
        <dbReference type="EMBL" id="OLR21823.1"/>
    </source>
</evidence>
<accession>A0ACC8SEA8</accession>
<keyword evidence="2" id="KW-1185">Reference proteome</keyword>
<dbReference type="Proteomes" id="UP000187000">
    <property type="component" value="Unassembled WGS sequence"/>
</dbReference>
<proteinExistence type="predicted"/>
<reference evidence="1" key="1">
    <citation type="submission" date="2016-10" db="EMBL/GenBank/DDBJ databases">
        <authorList>
            <person name="Wang S."/>
            <person name="Zhu B."/>
        </authorList>
    </citation>
    <scope>NUCLEOTIDE SEQUENCE</scope>
    <source>
        <strain evidence="1">JCM 8580</strain>
    </source>
</reference>